<dbReference type="RefSeq" id="WP_131172548.1">
    <property type="nucleotide sequence ID" value="NZ_FXTL01000013.1"/>
</dbReference>
<dbReference type="AlphaFoldDB" id="A0A4Q9KJB0"/>
<evidence type="ECO:0000313" key="1">
    <source>
        <dbReference type="EMBL" id="TBT94468.1"/>
    </source>
</evidence>
<evidence type="ECO:0000313" key="2">
    <source>
        <dbReference type="Proteomes" id="UP000291933"/>
    </source>
</evidence>
<sequence>MGLFDIFRPQGLGSSDVASARTALQEARGAEGSTDAMTATIQRILALGLDGRGFYKGAAAVADRALASSGGDVEAAIGSLSRGGVRAAAGGGFVTSLGGFVTMPVAIPVNVLEFYITATRTVGAIAKLRGYDITDPTVRTAVLLTLAGSKSTVILSKAGVTMGGGVLGGLAKSRLPEAAVMMINKAVGFRLLRALGQKTLARFGRAVPLLGGAVGAFADGAMMSKIAQQAREEFPRYVSEKPRDWGVR</sequence>
<dbReference type="EMBL" id="SDMR01000013">
    <property type="protein sequence ID" value="TBT94468.1"/>
    <property type="molecule type" value="Genomic_DNA"/>
</dbReference>
<gene>
    <name evidence="1" type="ORF">ET996_10675</name>
</gene>
<reference evidence="1 2" key="1">
    <citation type="submission" date="2019-01" db="EMBL/GenBank/DDBJ databases">
        <title>Lactibacter flavus gen. nov., sp. nov., a novel bacterium of the family Propionibacteriaceae isolated from raw milk and dairy products.</title>
        <authorList>
            <person name="Huptas C."/>
            <person name="Wenning M."/>
            <person name="Breitenwieser F."/>
            <person name="Doll E."/>
            <person name="Von Neubeck M."/>
            <person name="Busse H.-J."/>
            <person name="Scherer S."/>
        </authorList>
    </citation>
    <scope>NUCLEOTIDE SEQUENCE [LARGE SCALE GENOMIC DNA]</scope>
    <source>
        <strain evidence="1 2">DSM 22130</strain>
    </source>
</reference>
<name>A0A4Q9KJB0_PROTD</name>
<evidence type="ECO:0008006" key="3">
    <source>
        <dbReference type="Google" id="ProtNLM"/>
    </source>
</evidence>
<proteinExistence type="predicted"/>
<dbReference type="OrthoDB" id="1425703at2"/>
<protein>
    <recommendedName>
        <fullName evidence="3">EcsC family protein</fullName>
    </recommendedName>
</protein>
<dbReference type="Proteomes" id="UP000291933">
    <property type="component" value="Unassembled WGS sequence"/>
</dbReference>
<accession>A0A4Q9KJB0</accession>
<keyword evidence="2" id="KW-1185">Reference proteome</keyword>
<organism evidence="1 2">
    <name type="scientific">Propioniciclava tarda</name>
    <dbReference type="NCBI Taxonomy" id="433330"/>
    <lineage>
        <taxon>Bacteria</taxon>
        <taxon>Bacillati</taxon>
        <taxon>Actinomycetota</taxon>
        <taxon>Actinomycetes</taxon>
        <taxon>Propionibacteriales</taxon>
        <taxon>Propionibacteriaceae</taxon>
        <taxon>Propioniciclava</taxon>
    </lineage>
</organism>
<comment type="caution">
    <text evidence="1">The sequence shown here is derived from an EMBL/GenBank/DDBJ whole genome shotgun (WGS) entry which is preliminary data.</text>
</comment>